<comment type="similarity">
    <text evidence="5">Belongs to the PP2C family.</text>
</comment>
<keyword evidence="4 5" id="KW-0904">Protein phosphatase</keyword>
<dbReference type="SMART" id="SM00332">
    <property type="entry name" value="PP2Cc"/>
    <property type="match status" value="1"/>
</dbReference>
<dbReference type="CDD" id="cd00143">
    <property type="entry name" value="PP2Cc"/>
    <property type="match status" value="1"/>
</dbReference>
<feature type="compositionally biased region" description="Basic and acidic residues" evidence="6">
    <location>
        <begin position="22"/>
        <end position="32"/>
    </location>
</feature>
<dbReference type="InterPro" id="IPR015655">
    <property type="entry name" value="PP2C"/>
</dbReference>
<accession>A0A7S1FPF6</accession>
<dbReference type="InterPro" id="IPR001932">
    <property type="entry name" value="PPM-type_phosphatase-like_dom"/>
</dbReference>
<reference evidence="8" key="1">
    <citation type="submission" date="2021-01" db="EMBL/GenBank/DDBJ databases">
        <authorList>
            <person name="Corre E."/>
            <person name="Pelletier E."/>
            <person name="Niang G."/>
            <person name="Scheremetjew M."/>
            <person name="Finn R."/>
            <person name="Kale V."/>
            <person name="Holt S."/>
            <person name="Cochrane G."/>
            <person name="Meng A."/>
            <person name="Brown T."/>
            <person name="Cohen L."/>
        </authorList>
    </citation>
    <scope>NUCLEOTIDE SEQUENCE</scope>
    <source>
        <strain evidence="8">308</strain>
    </source>
</reference>
<dbReference type="AlphaFoldDB" id="A0A7S1FPF6"/>
<dbReference type="Gene3D" id="3.60.40.10">
    <property type="entry name" value="PPM-type phosphatase domain"/>
    <property type="match status" value="1"/>
</dbReference>
<evidence type="ECO:0000256" key="4">
    <source>
        <dbReference type="ARBA" id="ARBA00022912"/>
    </source>
</evidence>
<dbReference type="SUPFAM" id="SSF81606">
    <property type="entry name" value="PP2C-like"/>
    <property type="match status" value="1"/>
</dbReference>
<evidence type="ECO:0000256" key="3">
    <source>
        <dbReference type="ARBA" id="ARBA00022801"/>
    </source>
</evidence>
<keyword evidence="2" id="KW-0479">Metal-binding</keyword>
<evidence type="ECO:0000313" key="8">
    <source>
        <dbReference type="EMBL" id="CAD8879659.1"/>
    </source>
</evidence>
<evidence type="ECO:0000259" key="7">
    <source>
        <dbReference type="PROSITE" id="PS51746"/>
    </source>
</evidence>
<dbReference type="PROSITE" id="PS51746">
    <property type="entry name" value="PPM_2"/>
    <property type="match status" value="1"/>
</dbReference>
<dbReference type="GO" id="GO:0016020">
    <property type="term" value="C:membrane"/>
    <property type="evidence" value="ECO:0007669"/>
    <property type="project" value="UniProtKB-SubCell"/>
</dbReference>
<proteinExistence type="inferred from homology"/>
<comment type="subcellular location">
    <subcellularLocation>
        <location evidence="1">Membrane</location>
        <topology evidence="1">Peripheral membrane protein</topology>
    </subcellularLocation>
</comment>
<protein>
    <recommendedName>
        <fullName evidence="7">PPM-type phosphatase domain-containing protein</fullName>
    </recommendedName>
</protein>
<dbReference type="EMBL" id="HBFR01009435">
    <property type="protein sequence ID" value="CAD8879659.1"/>
    <property type="molecule type" value="Transcribed_RNA"/>
</dbReference>
<dbReference type="InterPro" id="IPR036457">
    <property type="entry name" value="PPM-type-like_dom_sf"/>
</dbReference>
<organism evidence="8">
    <name type="scientific">Corethron hystrix</name>
    <dbReference type="NCBI Taxonomy" id="216773"/>
    <lineage>
        <taxon>Eukaryota</taxon>
        <taxon>Sar</taxon>
        <taxon>Stramenopiles</taxon>
        <taxon>Ochrophyta</taxon>
        <taxon>Bacillariophyta</taxon>
        <taxon>Coscinodiscophyceae</taxon>
        <taxon>Corethrophycidae</taxon>
        <taxon>Corethrales</taxon>
        <taxon>Corethraceae</taxon>
        <taxon>Corethron</taxon>
    </lineage>
</organism>
<dbReference type="GO" id="GO:0046872">
    <property type="term" value="F:metal ion binding"/>
    <property type="evidence" value="ECO:0007669"/>
    <property type="project" value="UniProtKB-KW"/>
</dbReference>
<evidence type="ECO:0000256" key="1">
    <source>
        <dbReference type="ARBA" id="ARBA00004170"/>
    </source>
</evidence>
<name>A0A7S1FPF6_9STRA</name>
<dbReference type="InterPro" id="IPR000222">
    <property type="entry name" value="PP2C_BS"/>
</dbReference>
<evidence type="ECO:0000256" key="2">
    <source>
        <dbReference type="ARBA" id="ARBA00022723"/>
    </source>
</evidence>
<evidence type="ECO:0000256" key="5">
    <source>
        <dbReference type="RuleBase" id="RU003465"/>
    </source>
</evidence>
<dbReference type="PANTHER" id="PTHR47992">
    <property type="entry name" value="PROTEIN PHOSPHATASE"/>
    <property type="match status" value="1"/>
</dbReference>
<dbReference type="PROSITE" id="PS01032">
    <property type="entry name" value="PPM_1"/>
    <property type="match status" value="1"/>
</dbReference>
<gene>
    <name evidence="8" type="ORF">CHYS00102_LOCUS6843</name>
</gene>
<feature type="domain" description="PPM-type phosphatase" evidence="7">
    <location>
        <begin position="168"/>
        <end position="462"/>
    </location>
</feature>
<keyword evidence="3 5" id="KW-0378">Hydrolase</keyword>
<feature type="region of interest" description="Disordered" evidence="6">
    <location>
        <begin position="19"/>
        <end position="45"/>
    </location>
</feature>
<dbReference type="Pfam" id="PF00481">
    <property type="entry name" value="PP2C"/>
    <property type="match status" value="1"/>
</dbReference>
<dbReference type="GO" id="GO:0004722">
    <property type="term" value="F:protein serine/threonine phosphatase activity"/>
    <property type="evidence" value="ECO:0007669"/>
    <property type="project" value="InterPro"/>
</dbReference>
<sequence length="464" mass="50805">MAVSPAAWRRRLPSRSEYVAESNDRLSDDVSRSTRRGVNSPRKFTGHINRKSATITAVTIFLCLTLFRRNGGSLSSLARYDFGKQKMRPAPPLRPGTKQYKFRALASRENTLHASPCYAYGCPIYPLEVLPDFIDDEDGAIRDLVSFGLNSYATKDHVALSMVGFKGNTSPNQDRGVIMHFPIDDKDIMTTANKTKPGDFLLGIFDGHGDGGEIVADCVASEITGRLYGHLSEMQDDATTTKILVESFLALDLAVPNVEGGCTASLTLRLGDRLYVANAGDSSTVVVAFSENNYDHPQILYRSRKDKPDLESERSRIEKAGGEVYLPPPWLVGDSSRVLVPDKQGSLTGLAMSRSIGDRDAKDYGVVAEPIVGIVDLSSIGKEVEVAVIAASDGLWDMVEETIVLQTMGRSFYQGESQKDVLPSPLVAATQLILEAGINWRDDTISRGFVYRDDISLIGTKIKR</sequence>
<evidence type="ECO:0000256" key="6">
    <source>
        <dbReference type="SAM" id="MobiDB-lite"/>
    </source>
</evidence>